<organism evidence="1 2">
    <name type="scientific">Testicularia cyperi</name>
    <dbReference type="NCBI Taxonomy" id="1882483"/>
    <lineage>
        <taxon>Eukaryota</taxon>
        <taxon>Fungi</taxon>
        <taxon>Dikarya</taxon>
        <taxon>Basidiomycota</taxon>
        <taxon>Ustilaginomycotina</taxon>
        <taxon>Ustilaginomycetes</taxon>
        <taxon>Ustilaginales</taxon>
        <taxon>Anthracoideaceae</taxon>
        <taxon>Testicularia</taxon>
    </lineage>
</organism>
<keyword evidence="2" id="KW-1185">Reference proteome</keyword>
<protein>
    <submittedName>
        <fullName evidence="1">Uncharacterized protein</fullName>
    </submittedName>
</protein>
<dbReference type="InParanoid" id="A0A317XW16"/>
<accession>A0A317XW16</accession>
<evidence type="ECO:0000313" key="1">
    <source>
        <dbReference type="EMBL" id="PWZ02292.1"/>
    </source>
</evidence>
<dbReference type="AlphaFoldDB" id="A0A317XW16"/>
<dbReference type="Proteomes" id="UP000246740">
    <property type="component" value="Unassembled WGS sequence"/>
</dbReference>
<name>A0A317XW16_9BASI</name>
<sequence length="91" mass="9488">MSLVACTALCSASTGSSLDSAGNTNDSCSEAAFALPFNSLRSSNRQPLFKVTGFESPNSGSLPIHTGSLRAYICCTGSSDADKSIYCIRHM</sequence>
<dbReference type="EMBL" id="KZ819189">
    <property type="protein sequence ID" value="PWZ02292.1"/>
    <property type="molecule type" value="Genomic_DNA"/>
</dbReference>
<evidence type="ECO:0000313" key="2">
    <source>
        <dbReference type="Proteomes" id="UP000246740"/>
    </source>
</evidence>
<gene>
    <name evidence="1" type="ORF">BCV70DRAFT_198569</name>
</gene>
<proteinExistence type="predicted"/>
<reference evidence="1 2" key="1">
    <citation type="journal article" date="2018" name="Mol. Biol. Evol.">
        <title>Broad Genomic Sampling Reveals a Smut Pathogenic Ancestry of the Fungal Clade Ustilaginomycotina.</title>
        <authorList>
            <person name="Kijpornyongpan T."/>
            <person name="Mondo S.J."/>
            <person name="Barry K."/>
            <person name="Sandor L."/>
            <person name="Lee J."/>
            <person name="Lipzen A."/>
            <person name="Pangilinan J."/>
            <person name="LaButti K."/>
            <person name="Hainaut M."/>
            <person name="Henrissat B."/>
            <person name="Grigoriev I.V."/>
            <person name="Spatafora J.W."/>
            <person name="Aime M.C."/>
        </authorList>
    </citation>
    <scope>NUCLEOTIDE SEQUENCE [LARGE SCALE GENOMIC DNA]</scope>
    <source>
        <strain evidence="1 2">MCA 3645</strain>
    </source>
</reference>